<dbReference type="InParanoid" id="A0A061EER2"/>
<dbReference type="Pfam" id="PF20167">
    <property type="entry name" value="Transposase_32"/>
    <property type="match status" value="1"/>
</dbReference>
<organism evidence="2 3">
    <name type="scientific">Theobroma cacao</name>
    <name type="common">Cacao</name>
    <name type="synonym">Cocoa</name>
    <dbReference type="NCBI Taxonomy" id="3641"/>
    <lineage>
        <taxon>Eukaryota</taxon>
        <taxon>Viridiplantae</taxon>
        <taxon>Streptophyta</taxon>
        <taxon>Embryophyta</taxon>
        <taxon>Tracheophyta</taxon>
        <taxon>Spermatophyta</taxon>
        <taxon>Magnoliopsida</taxon>
        <taxon>eudicotyledons</taxon>
        <taxon>Gunneridae</taxon>
        <taxon>Pentapetalae</taxon>
        <taxon>rosids</taxon>
        <taxon>malvids</taxon>
        <taxon>Malvales</taxon>
        <taxon>Malvaceae</taxon>
        <taxon>Byttnerioideae</taxon>
        <taxon>Theobroma</taxon>
    </lineage>
</organism>
<accession>A0A061EER2</accession>
<evidence type="ECO:0000313" key="3">
    <source>
        <dbReference type="Proteomes" id="UP000026915"/>
    </source>
</evidence>
<dbReference type="AlphaFoldDB" id="A0A061EER2"/>
<keyword evidence="3" id="KW-1185">Reference proteome</keyword>
<dbReference type="Proteomes" id="UP000026915">
    <property type="component" value="Chromosome 4"/>
</dbReference>
<sequence length="119" mass="13608">MLLVKHLSDVTKDRVVLLYAIVTGKSIDIRHLNFNKIIMSAHSPHNKLWYPFLITALCYQARVVWSPNEKLLHPKIPLDGGIIHKFHMCEQATIRGSSFAAPQPQIKNMLKYGARVVHQ</sequence>
<protein>
    <recommendedName>
        <fullName evidence="1">Putative plant transposon protein domain-containing protein</fullName>
    </recommendedName>
</protein>
<evidence type="ECO:0000259" key="1">
    <source>
        <dbReference type="Pfam" id="PF20167"/>
    </source>
</evidence>
<reference evidence="2 3" key="1">
    <citation type="journal article" date="2013" name="Genome Biol.">
        <title>The genome sequence of the most widely cultivated cacao type and its use to identify candidate genes regulating pod color.</title>
        <authorList>
            <person name="Motamayor J.C."/>
            <person name="Mockaitis K."/>
            <person name="Schmutz J."/>
            <person name="Haiminen N."/>
            <person name="Iii D.L."/>
            <person name="Cornejo O."/>
            <person name="Findley S.D."/>
            <person name="Zheng P."/>
            <person name="Utro F."/>
            <person name="Royaert S."/>
            <person name="Saski C."/>
            <person name="Jenkins J."/>
            <person name="Podicheti R."/>
            <person name="Zhao M."/>
            <person name="Scheffler B.E."/>
            <person name="Stack J.C."/>
            <person name="Feltus F.A."/>
            <person name="Mustiga G.M."/>
            <person name="Amores F."/>
            <person name="Phillips W."/>
            <person name="Marelli J.P."/>
            <person name="May G.D."/>
            <person name="Shapiro H."/>
            <person name="Ma J."/>
            <person name="Bustamante C.D."/>
            <person name="Schnell R.J."/>
            <person name="Main D."/>
            <person name="Gilbert D."/>
            <person name="Parida L."/>
            <person name="Kuhn D.N."/>
        </authorList>
    </citation>
    <scope>NUCLEOTIDE SEQUENCE [LARGE SCALE GENOMIC DNA]</scope>
    <source>
        <strain evidence="3">cv. Matina 1-6</strain>
    </source>
</reference>
<evidence type="ECO:0000313" key="2">
    <source>
        <dbReference type="EMBL" id="EOY03108.1"/>
    </source>
</evidence>
<gene>
    <name evidence="2" type="ORF">TCM_017575</name>
</gene>
<dbReference type="InterPro" id="IPR046796">
    <property type="entry name" value="Transposase_32_dom"/>
</dbReference>
<dbReference type="EMBL" id="CM001882">
    <property type="protein sequence ID" value="EOY03108.1"/>
    <property type="molecule type" value="Genomic_DNA"/>
</dbReference>
<name>A0A061EER2_THECC</name>
<dbReference type="HOGENOM" id="CLU_144454_1_0_1"/>
<dbReference type="Gramene" id="EOY03108">
    <property type="protein sequence ID" value="EOY03108"/>
    <property type="gene ID" value="TCM_017575"/>
</dbReference>
<feature type="domain" description="Putative plant transposon protein" evidence="1">
    <location>
        <begin position="4"/>
        <end position="63"/>
    </location>
</feature>
<proteinExistence type="predicted"/>